<dbReference type="OrthoDB" id="4109395at2759"/>
<dbReference type="EMBL" id="AMGV01000001">
    <property type="protein sequence ID" value="KEF62294.1"/>
    <property type="molecule type" value="Genomic_DNA"/>
</dbReference>
<dbReference type="AlphaFoldDB" id="A0A072PQE5"/>
<dbReference type="Proteomes" id="UP000027920">
    <property type="component" value="Unassembled WGS sequence"/>
</dbReference>
<dbReference type="RefSeq" id="XP_013264884.1">
    <property type="nucleotide sequence ID" value="XM_013409430.1"/>
</dbReference>
<organism evidence="1 2">
    <name type="scientific">Exophiala aquamarina CBS 119918</name>
    <dbReference type="NCBI Taxonomy" id="1182545"/>
    <lineage>
        <taxon>Eukaryota</taxon>
        <taxon>Fungi</taxon>
        <taxon>Dikarya</taxon>
        <taxon>Ascomycota</taxon>
        <taxon>Pezizomycotina</taxon>
        <taxon>Eurotiomycetes</taxon>
        <taxon>Chaetothyriomycetidae</taxon>
        <taxon>Chaetothyriales</taxon>
        <taxon>Herpotrichiellaceae</taxon>
        <taxon>Exophiala</taxon>
    </lineage>
</organism>
<name>A0A072PQE5_9EURO</name>
<evidence type="ECO:0000313" key="1">
    <source>
        <dbReference type="EMBL" id="KEF62294.1"/>
    </source>
</evidence>
<protein>
    <submittedName>
        <fullName evidence="1">Uncharacterized protein</fullName>
    </submittedName>
</protein>
<dbReference type="GeneID" id="25275218"/>
<evidence type="ECO:0000313" key="2">
    <source>
        <dbReference type="Proteomes" id="UP000027920"/>
    </source>
</evidence>
<dbReference type="VEuPathDB" id="FungiDB:A1O9_00266"/>
<reference evidence="1 2" key="1">
    <citation type="submission" date="2013-03" db="EMBL/GenBank/DDBJ databases">
        <title>The Genome Sequence of Exophiala aquamarina CBS 119918.</title>
        <authorList>
            <consortium name="The Broad Institute Genomics Platform"/>
            <person name="Cuomo C."/>
            <person name="de Hoog S."/>
            <person name="Gorbushina A."/>
            <person name="Walker B."/>
            <person name="Young S.K."/>
            <person name="Zeng Q."/>
            <person name="Gargeya S."/>
            <person name="Fitzgerald M."/>
            <person name="Haas B."/>
            <person name="Abouelleil A."/>
            <person name="Allen A.W."/>
            <person name="Alvarado L."/>
            <person name="Arachchi H.M."/>
            <person name="Berlin A.M."/>
            <person name="Chapman S.B."/>
            <person name="Gainer-Dewar J."/>
            <person name="Goldberg J."/>
            <person name="Griggs A."/>
            <person name="Gujja S."/>
            <person name="Hansen M."/>
            <person name="Howarth C."/>
            <person name="Imamovic A."/>
            <person name="Ireland A."/>
            <person name="Larimer J."/>
            <person name="McCowan C."/>
            <person name="Murphy C."/>
            <person name="Pearson M."/>
            <person name="Poon T.W."/>
            <person name="Priest M."/>
            <person name="Roberts A."/>
            <person name="Saif S."/>
            <person name="Shea T."/>
            <person name="Sisk P."/>
            <person name="Sykes S."/>
            <person name="Wortman J."/>
            <person name="Nusbaum C."/>
            <person name="Birren B."/>
        </authorList>
    </citation>
    <scope>NUCLEOTIDE SEQUENCE [LARGE SCALE GENOMIC DNA]</scope>
    <source>
        <strain evidence="1 2">CBS 119918</strain>
    </source>
</reference>
<gene>
    <name evidence="1" type="ORF">A1O9_00266</name>
</gene>
<sequence>MSPTSATYLLDPEQARPVEFNYQNCIYHVCPNCARAYELRTCHGELIVTFELCEKHVDAHNDRRFDQDLLDQIRQDIHLVYPPEICAITTPPEWIPTLLHGDYTRVTRDVKLETAEPVIIFAHADGCSRSENPDIVIISLTAISHLDDIARTHLANIKDILDSDNPTARLALKAEHTRLENCLAASNTAKGMYIKCCTGEYRNALDDELIPDSTAPNGYRSSDFGYAVLDLEGPCERKRWTFNEDGWPNPIPTTFTYLKLKKQLEHVTNGQETEDDLLQTAWYMTRSGKRSEGFLRKYPDGKYTSRG</sequence>
<proteinExistence type="predicted"/>
<accession>A0A072PQE5</accession>
<dbReference type="HOGENOM" id="CLU_062271_0_0_1"/>
<comment type="caution">
    <text evidence="1">The sequence shown here is derived from an EMBL/GenBank/DDBJ whole genome shotgun (WGS) entry which is preliminary data.</text>
</comment>
<keyword evidence="2" id="KW-1185">Reference proteome</keyword>